<feature type="domain" description="HAMP" evidence="10">
    <location>
        <begin position="323"/>
        <end position="375"/>
    </location>
</feature>
<keyword evidence="3" id="KW-0597">Phosphoprotein</keyword>
<dbReference type="GO" id="GO:0007165">
    <property type="term" value="P:signal transduction"/>
    <property type="evidence" value="ECO:0007669"/>
    <property type="project" value="InterPro"/>
</dbReference>
<dbReference type="InterPro" id="IPR003594">
    <property type="entry name" value="HATPase_dom"/>
</dbReference>
<gene>
    <name evidence="11" type="ordered locus">Mpet_0077</name>
</gene>
<evidence type="ECO:0000256" key="6">
    <source>
        <dbReference type="ARBA" id="ARBA00022777"/>
    </source>
</evidence>
<evidence type="ECO:0000256" key="2">
    <source>
        <dbReference type="ARBA" id="ARBA00012438"/>
    </source>
</evidence>
<evidence type="ECO:0000313" key="11">
    <source>
        <dbReference type="EMBL" id="ADN34858.1"/>
    </source>
</evidence>
<dbReference type="EC" id="2.7.13.3" evidence="2"/>
<evidence type="ECO:0000256" key="8">
    <source>
        <dbReference type="SAM" id="Phobius"/>
    </source>
</evidence>
<dbReference type="CDD" id="cd06225">
    <property type="entry name" value="HAMP"/>
    <property type="match status" value="1"/>
</dbReference>
<sequence length="578" mass="65428">MARRDFSFYYRLLTFIIILTVPLISGLFYLSVIDVSNDYKEKYAFLQENTEENIINAVKTVDQGLAIYDMGLDEEMKRSFAIFLGAYNESGGSPGDMDLESLKEELGERYDLYIIDGKNVIAYTTNEIDLGLDFSNSGSFTEFLDQTRNGDSFVGDRISKGVRDIENIRKYAYYPTPDHKYILELSYAIKKEDARFLLRYGNTVDQLRPLNPYLESIDLYEVLGNLIGDSSETEPEMKALVKEEVIGKKSDYVIRDDEAGTATVIRYVDLSRPESGADMSLAIAFIYDEKMLNDEINSVVLFQLGIYAIFVALFFTLLIVLTKTFTKPIRDIVEDVDAIAGGDYDHEIRSSGVREFSQLEESISNMVEKIVGALDEKTVLLHELHHRVKNNLQIISGIIQLQSGSVGDTAAKEALLMCENRIRAIASVHESLYRADDISSVNSKEHFTSLAFNIIQSLCDYEDCRVNLELDIENHRLPIDLVIPLSLVINEILSNSVKYAFAGRESGTIGIRFRLRDGRILLDVWDDGIGLPEDYEKHRQGSLGLTIVKRLIRDQLKGTMTVNTERGTWYSFDIPGDI</sequence>
<comment type="catalytic activity">
    <reaction evidence="1">
        <text>ATP + protein L-histidine = ADP + protein N-phospho-L-histidine.</text>
        <dbReference type="EC" id="2.7.13.3"/>
    </reaction>
</comment>
<dbReference type="Gene3D" id="3.30.565.10">
    <property type="entry name" value="Histidine kinase-like ATPase, C-terminal domain"/>
    <property type="match status" value="1"/>
</dbReference>
<dbReference type="Pfam" id="PF02518">
    <property type="entry name" value="HATPase_c"/>
    <property type="match status" value="1"/>
</dbReference>
<dbReference type="InterPro" id="IPR011495">
    <property type="entry name" value="Sig_transdc_His_kin_sub2_dim/P"/>
</dbReference>
<name>E1RDH4_METP4</name>
<dbReference type="InterPro" id="IPR036890">
    <property type="entry name" value="HATPase_C_sf"/>
</dbReference>
<dbReference type="InterPro" id="IPR003660">
    <property type="entry name" value="HAMP_dom"/>
</dbReference>
<dbReference type="eggNOG" id="arCOG02343">
    <property type="taxonomic scope" value="Archaea"/>
</dbReference>
<evidence type="ECO:0000256" key="7">
    <source>
        <dbReference type="ARBA" id="ARBA00022840"/>
    </source>
</evidence>
<dbReference type="SUPFAM" id="SSF55874">
    <property type="entry name" value="ATPase domain of HSP90 chaperone/DNA topoisomerase II/histidine kinase"/>
    <property type="match status" value="1"/>
</dbReference>
<accession>E1RDH4</accession>
<dbReference type="GeneID" id="25394953"/>
<dbReference type="STRING" id="679926.Mpet_0077"/>
<evidence type="ECO:0000256" key="5">
    <source>
        <dbReference type="ARBA" id="ARBA00022741"/>
    </source>
</evidence>
<organism evidence="11 12">
    <name type="scientific">Methanolacinia petrolearia (strain DSM 11571 / OCM 486 / SEBR 4847)</name>
    <name type="common">Methanoplanus petrolearius</name>
    <dbReference type="NCBI Taxonomy" id="679926"/>
    <lineage>
        <taxon>Archaea</taxon>
        <taxon>Methanobacteriati</taxon>
        <taxon>Methanobacteriota</taxon>
        <taxon>Stenosarchaea group</taxon>
        <taxon>Methanomicrobia</taxon>
        <taxon>Methanomicrobiales</taxon>
        <taxon>Methanomicrobiaceae</taxon>
        <taxon>Methanolacinia</taxon>
    </lineage>
</organism>
<feature type="domain" description="Histidine kinase" evidence="9">
    <location>
        <begin position="485"/>
        <end position="578"/>
    </location>
</feature>
<dbReference type="Pfam" id="PF00672">
    <property type="entry name" value="HAMP"/>
    <property type="match status" value="1"/>
</dbReference>
<evidence type="ECO:0000256" key="1">
    <source>
        <dbReference type="ARBA" id="ARBA00000085"/>
    </source>
</evidence>
<feature type="transmembrane region" description="Helical" evidence="8">
    <location>
        <begin position="12"/>
        <end position="32"/>
    </location>
</feature>
<keyword evidence="4" id="KW-0808">Transferase</keyword>
<dbReference type="HOGENOM" id="CLU_020008_0_0_2"/>
<dbReference type="GO" id="GO:0005524">
    <property type="term" value="F:ATP binding"/>
    <property type="evidence" value="ECO:0007669"/>
    <property type="project" value="UniProtKB-KW"/>
</dbReference>
<evidence type="ECO:0000259" key="10">
    <source>
        <dbReference type="PROSITE" id="PS50885"/>
    </source>
</evidence>
<keyword evidence="8" id="KW-1133">Transmembrane helix</keyword>
<dbReference type="GO" id="GO:0004673">
    <property type="term" value="F:protein histidine kinase activity"/>
    <property type="evidence" value="ECO:0007669"/>
    <property type="project" value="UniProtKB-EC"/>
</dbReference>
<dbReference type="PANTHER" id="PTHR41523:SF8">
    <property type="entry name" value="ETHYLENE RESPONSE SENSOR PROTEIN"/>
    <property type="match status" value="1"/>
</dbReference>
<dbReference type="InterPro" id="IPR005467">
    <property type="entry name" value="His_kinase_dom"/>
</dbReference>
<dbReference type="SMART" id="SM00387">
    <property type="entry name" value="HATPase_c"/>
    <property type="match status" value="1"/>
</dbReference>
<evidence type="ECO:0000256" key="4">
    <source>
        <dbReference type="ARBA" id="ARBA00022679"/>
    </source>
</evidence>
<proteinExistence type="predicted"/>
<evidence type="ECO:0000313" key="12">
    <source>
        <dbReference type="Proteomes" id="UP000006565"/>
    </source>
</evidence>
<dbReference type="SUPFAM" id="SSF158472">
    <property type="entry name" value="HAMP domain-like"/>
    <property type="match status" value="1"/>
</dbReference>
<dbReference type="OrthoDB" id="342253at2157"/>
<dbReference type="SMART" id="SM00304">
    <property type="entry name" value="HAMP"/>
    <property type="match status" value="1"/>
</dbReference>
<keyword evidence="12" id="KW-1185">Reference proteome</keyword>
<dbReference type="KEGG" id="mpi:Mpet_0077"/>
<evidence type="ECO:0000259" key="9">
    <source>
        <dbReference type="PROSITE" id="PS50109"/>
    </source>
</evidence>
<keyword evidence="7" id="KW-0067">ATP-binding</keyword>
<dbReference type="PANTHER" id="PTHR41523">
    <property type="entry name" value="TWO-COMPONENT SYSTEM SENSOR PROTEIN"/>
    <property type="match status" value="1"/>
</dbReference>
<dbReference type="PROSITE" id="PS50109">
    <property type="entry name" value="HIS_KIN"/>
    <property type="match status" value="1"/>
</dbReference>
<dbReference type="Pfam" id="PF07568">
    <property type="entry name" value="HisKA_2"/>
    <property type="match status" value="1"/>
</dbReference>
<evidence type="ECO:0000256" key="3">
    <source>
        <dbReference type="ARBA" id="ARBA00022553"/>
    </source>
</evidence>
<dbReference type="AlphaFoldDB" id="E1RDH4"/>
<dbReference type="Proteomes" id="UP000006565">
    <property type="component" value="Chromosome"/>
</dbReference>
<keyword evidence="5" id="KW-0547">Nucleotide-binding</keyword>
<dbReference type="PROSITE" id="PS50885">
    <property type="entry name" value="HAMP"/>
    <property type="match status" value="1"/>
</dbReference>
<protein>
    <recommendedName>
        <fullName evidence="2">histidine kinase</fullName>
        <ecNumber evidence="2">2.7.13.3</ecNumber>
    </recommendedName>
</protein>
<dbReference type="RefSeq" id="WP_013328037.1">
    <property type="nucleotide sequence ID" value="NC_014507.1"/>
</dbReference>
<dbReference type="EMBL" id="CP002117">
    <property type="protein sequence ID" value="ADN34858.1"/>
    <property type="molecule type" value="Genomic_DNA"/>
</dbReference>
<keyword evidence="6 11" id="KW-0418">Kinase</keyword>
<keyword evidence="8" id="KW-0812">Transmembrane</keyword>
<dbReference type="GO" id="GO:0016020">
    <property type="term" value="C:membrane"/>
    <property type="evidence" value="ECO:0007669"/>
    <property type="project" value="InterPro"/>
</dbReference>
<keyword evidence="8" id="KW-0472">Membrane</keyword>
<reference evidence="11 12" key="1">
    <citation type="journal article" date="2010" name="Stand. Genomic Sci.">
        <title>Complete genome sequence of Methanoplanus petrolearius type strain (SEBR 4847).</title>
        <authorList>
            <person name="Brambilla E."/>
            <person name="Djao O.D."/>
            <person name="Daligault H."/>
            <person name="Lapidus A."/>
            <person name="Lucas S."/>
            <person name="Hammon N."/>
            <person name="Nolan M."/>
            <person name="Tice H."/>
            <person name="Cheng J.F."/>
            <person name="Han C."/>
            <person name="Tapia R."/>
            <person name="Goodwin L."/>
            <person name="Pitluck S."/>
            <person name="Liolios K."/>
            <person name="Ivanova N."/>
            <person name="Mavromatis K."/>
            <person name="Mikhailova N."/>
            <person name="Pati A."/>
            <person name="Chen A."/>
            <person name="Palaniappan K."/>
            <person name="Land M."/>
            <person name="Hauser L."/>
            <person name="Chang Y.J."/>
            <person name="Jeffries C.D."/>
            <person name="Rohde M."/>
            <person name="Spring S."/>
            <person name="Sikorski J."/>
            <person name="Goker M."/>
            <person name="Woyke T."/>
            <person name="Bristow J."/>
            <person name="Eisen J.A."/>
            <person name="Markowitz V."/>
            <person name="Hugenholtz P."/>
            <person name="Kyrpides N.C."/>
            <person name="Klenk H.P."/>
        </authorList>
    </citation>
    <scope>NUCLEOTIDE SEQUENCE [LARGE SCALE GENOMIC DNA]</scope>
    <source>
        <strain evidence="12">DSM 11571 / OCM 486 / SEBR 4847</strain>
    </source>
</reference>
<dbReference type="Gene3D" id="6.10.340.10">
    <property type="match status" value="1"/>
</dbReference>
<dbReference type="eggNOG" id="arCOG02335">
    <property type="taxonomic scope" value="Archaea"/>
</dbReference>
<feature type="transmembrane region" description="Helical" evidence="8">
    <location>
        <begin position="300"/>
        <end position="321"/>
    </location>
</feature>